<proteinExistence type="inferred from homology"/>
<dbReference type="Gene3D" id="2.40.10.350">
    <property type="entry name" value="Rod shape-determining protein MreC, domain 2"/>
    <property type="match status" value="1"/>
</dbReference>
<sequence>MKPIFGPGPSLELRLALAVLLSISLIFIDTKLIAFNQVRVYLYSAVSPLQYIANMPGTLLDSMSGSLATRQQLKRENEVLKQQLLLNRADQLLMESLAKENTRLRALLGSPVRHDSRKLVAEIMAVDSDPFSHQVVIDKGQLDGVYEGQPVINDVGVIGQVLHVGTTSSRVLLITDASHGIPVRIARNDIRAVATGTGELNRLQVPHIPRSTDIGEGDVLITSGLGGVFPEGYPVAVISRFDYQEGKPYADVMATPVVELDRLRYLLLIWPSDG</sequence>
<dbReference type="InterPro" id="IPR055342">
    <property type="entry name" value="MreC_beta-barrel_core"/>
</dbReference>
<dbReference type="Pfam" id="PF04085">
    <property type="entry name" value="MreC"/>
    <property type="match status" value="1"/>
</dbReference>
<evidence type="ECO:0000313" key="9">
    <source>
        <dbReference type="Proteomes" id="UP000651977"/>
    </source>
</evidence>
<keyword evidence="6" id="KW-0175">Coiled coil</keyword>
<dbReference type="EMBL" id="BMDY01000003">
    <property type="protein sequence ID" value="GGA96188.1"/>
    <property type="molecule type" value="Genomic_DNA"/>
</dbReference>
<feature type="coiled-coil region" evidence="6">
    <location>
        <begin position="63"/>
        <end position="90"/>
    </location>
</feature>
<evidence type="ECO:0000256" key="6">
    <source>
        <dbReference type="SAM" id="Coils"/>
    </source>
</evidence>
<feature type="domain" description="Rod shape-determining protein MreC beta-barrel core" evidence="7">
    <location>
        <begin position="123"/>
        <end position="270"/>
    </location>
</feature>
<organism evidence="8 9">
    <name type="scientific">Agarivorans gilvus</name>
    <dbReference type="NCBI Taxonomy" id="680279"/>
    <lineage>
        <taxon>Bacteria</taxon>
        <taxon>Pseudomonadati</taxon>
        <taxon>Pseudomonadota</taxon>
        <taxon>Gammaproteobacteria</taxon>
        <taxon>Alteromonadales</taxon>
        <taxon>Alteromonadaceae</taxon>
        <taxon>Agarivorans</taxon>
    </lineage>
</organism>
<keyword evidence="9" id="KW-1185">Reference proteome</keyword>
<dbReference type="PANTHER" id="PTHR34138">
    <property type="entry name" value="CELL SHAPE-DETERMINING PROTEIN MREC"/>
    <property type="match status" value="1"/>
</dbReference>
<dbReference type="PIRSF" id="PIRSF038471">
    <property type="entry name" value="MreC"/>
    <property type="match status" value="1"/>
</dbReference>
<evidence type="ECO:0000256" key="3">
    <source>
        <dbReference type="ARBA" id="ARBA00022960"/>
    </source>
</evidence>
<evidence type="ECO:0000313" key="8">
    <source>
        <dbReference type="EMBL" id="GGA96188.1"/>
    </source>
</evidence>
<dbReference type="InterPro" id="IPR007221">
    <property type="entry name" value="MreC"/>
</dbReference>
<gene>
    <name evidence="8" type="primary">mreC</name>
    <name evidence="8" type="ORF">GCM10007414_06390</name>
</gene>
<evidence type="ECO:0000256" key="4">
    <source>
        <dbReference type="ARBA" id="ARBA00032089"/>
    </source>
</evidence>
<dbReference type="Gene3D" id="2.40.10.340">
    <property type="entry name" value="Rod shape-determining protein MreC, domain 1"/>
    <property type="match status" value="1"/>
</dbReference>
<comment type="function">
    <text evidence="5">Involved in formation and maintenance of cell shape.</text>
</comment>
<evidence type="ECO:0000259" key="7">
    <source>
        <dbReference type="Pfam" id="PF04085"/>
    </source>
</evidence>
<keyword evidence="3 5" id="KW-0133">Cell shape</keyword>
<dbReference type="InterPro" id="IPR042177">
    <property type="entry name" value="Cell/Rod_1"/>
</dbReference>
<evidence type="ECO:0000256" key="2">
    <source>
        <dbReference type="ARBA" id="ARBA00013855"/>
    </source>
</evidence>
<dbReference type="InterPro" id="IPR042175">
    <property type="entry name" value="Cell/Rod_MreC_2"/>
</dbReference>
<accession>A0ABQ1I053</accession>
<dbReference type="PANTHER" id="PTHR34138:SF1">
    <property type="entry name" value="CELL SHAPE-DETERMINING PROTEIN MREC"/>
    <property type="match status" value="1"/>
</dbReference>
<reference evidence="9" key="1">
    <citation type="journal article" date="2019" name="Int. J. Syst. Evol. Microbiol.">
        <title>The Global Catalogue of Microorganisms (GCM) 10K type strain sequencing project: providing services to taxonomists for standard genome sequencing and annotation.</title>
        <authorList>
            <consortium name="The Broad Institute Genomics Platform"/>
            <consortium name="The Broad Institute Genome Sequencing Center for Infectious Disease"/>
            <person name="Wu L."/>
            <person name="Ma J."/>
        </authorList>
    </citation>
    <scope>NUCLEOTIDE SEQUENCE [LARGE SCALE GENOMIC DNA]</scope>
    <source>
        <strain evidence="9">CGMCC 1.10131</strain>
    </source>
</reference>
<dbReference type="Proteomes" id="UP000651977">
    <property type="component" value="Unassembled WGS sequence"/>
</dbReference>
<protein>
    <recommendedName>
        <fullName evidence="2 5">Cell shape-determining protein MreC</fullName>
    </recommendedName>
    <alternativeName>
        <fullName evidence="4 5">Cell shape protein MreC</fullName>
    </alternativeName>
</protein>
<comment type="caution">
    <text evidence="8">The sequence shown here is derived from an EMBL/GenBank/DDBJ whole genome shotgun (WGS) entry which is preliminary data.</text>
</comment>
<evidence type="ECO:0000256" key="5">
    <source>
        <dbReference type="PIRNR" id="PIRNR038471"/>
    </source>
</evidence>
<dbReference type="NCBIfam" id="TIGR00219">
    <property type="entry name" value="mreC"/>
    <property type="match status" value="1"/>
</dbReference>
<dbReference type="RefSeq" id="WP_055732843.1">
    <property type="nucleotide sequence ID" value="NZ_BMDY01000003.1"/>
</dbReference>
<name>A0ABQ1I053_9ALTE</name>
<comment type="similarity">
    <text evidence="1 5">Belongs to the MreC family.</text>
</comment>
<evidence type="ECO:0000256" key="1">
    <source>
        <dbReference type="ARBA" id="ARBA00009369"/>
    </source>
</evidence>